<feature type="compositionally biased region" description="Polar residues" evidence="1">
    <location>
        <begin position="93"/>
        <end position="107"/>
    </location>
</feature>
<sequence length="207" mass="22879">MKDVLFHSRLPFDRLSARSASPATTGCSHLRNSSATSSGIVHSTTSKRHAASAPSTPPRSEWIYRTLRTPPPAANSAPYSKPHSKPTSKYHSRSTSASVPRSQSDANVRTCQTVSEDGHSVNASGSSTAPFWSNVLHPRSRSFSPHQVSPKPSFLRPLLSPHPGGRVLLLTLQDPWRTRGRLQFHRRWTAHRRPTLLHLLVPKVLPQ</sequence>
<gene>
    <name evidence="2" type="ORF">CPB83DRAFT_32001</name>
</gene>
<protein>
    <submittedName>
        <fullName evidence="2">Uncharacterized protein</fullName>
    </submittedName>
</protein>
<dbReference type="Proteomes" id="UP000807306">
    <property type="component" value="Unassembled WGS sequence"/>
</dbReference>
<feature type="compositionally biased region" description="Basic residues" evidence="1">
    <location>
        <begin position="82"/>
        <end position="92"/>
    </location>
</feature>
<evidence type="ECO:0000256" key="1">
    <source>
        <dbReference type="SAM" id="MobiDB-lite"/>
    </source>
</evidence>
<organism evidence="2 3">
    <name type="scientific">Crepidotus variabilis</name>
    <dbReference type="NCBI Taxonomy" id="179855"/>
    <lineage>
        <taxon>Eukaryota</taxon>
        <taxon>Fungi</taxon>
        <taxon>Dikarya</taxon>
        <taxon>Basidiomycota</taxon>
        <taxon>Agaricomycotina</taxon>
        <taxon>Agaricomycetes</taxon>
        <taxon>Agaricomycetidae</taxon>
        <taxon>Agaricales</taxon>
        <taxon>Agaricineae</taxon>
        <taxon>Crepidotaceae</taxon>
        <taxon>Crepidotus</taxon>
    </lineage>
</organism>
<dbReference type="EMBL" id="MU157824">
    <property type="protein sequence ID" value="KAF9535751.1"/>
    <property type="molecule type" value="Genomic_DNA"/>
</dbReference>
<comment type="caution">
    <text evidence="2">The sequence shown here is derived from an EMBL/GenBank/DDBJ whole genome shotgun (WGS) entry which is preliminary data.</text>
</comment>
<feature type="region of interest" description="Disordered" evidence="1">
    <location>
        <begin position="17"/>
        <end position="107"/>
    </location>
</feature>
<keyword evidence="3" id="KW-1185">Reference proteome</keyword>
<name>A0A9P6ET78_9AGAR</name>
<evidence type="ECO:0000313" key="3">
    <source>
        <dbReference type="Proteomes" id="UP000807306"/>
    </source>
</evidence>
<reference evidence="2" key="1">
    <citation type="submission" date="2020-11" db="EMBL/GenBank/DDBJ databases">
        <authorList>
            <consortium name="DOE Joint Genome Institute"/>
            <person name="Ahrendt S."/>
            <person name="Riley R."/>
            <person name="Andreopoulos W."/>
            <person name="Labutti K."/>
            <person name="Pangilinan J."/>
            <person name="Ruiz-Duenas F.J."/>
            <person name="Barrasa J.M."/>
            <person name="Sanchez-Garcia M."/>
            <person name="Camarero S."/>
            <person name="Miyauchi S."/>
            <person name="Serrano A."/>
            <person name="Linde D."/>
            <person name="Babiker R."/>
            <person name="Drula E."/>
            <person name="Ayuso-Fernandez I."/>
            <person name="Pacheco R."/>
            <person name="Padilla G."/>
            <person name="Ferreira P."/>
            <person name="Barriuso J."/>
            <person name="Kellner H."/>
            <person name="Castanera R."/>
            <person name="Alfaro M."/>
            <person name="Ramirez L."/>
            <person name="Pisabarro A.G."/>
            <person name="Kuo A."/>
            <person name="Tritt A."/>
            <person name="Lipzen A."/>
            <person name="He G."/>
            <person name="Yan M."/>
            <person name="Ng V."/>
            <person name="Cullen D."/>
            <person name="Martin F."/>
            <person name="Rosso M.-N."/>
            <person name="Henrissat B."/>
            <person name="Hibbett D."/>
            <person name="Martinez A.T."/>
            <person name="Grigoriev I.V."/>
        </authorList>
    </citation>
    <scope>NUCLEOTIDE SEQUENCE</scope>
    <source>
        <strain evidence="2">CBS 506.95</strain>
    </source>
</reference>
<evidence type="ECO:0000313" key="2">
    <source>
        <dbReference type="EMBL" id="KAF9535751.1"/>
    </source>
</evidence>
<proteinExistence type="predicted"/>
<feature type="compositionally biased region" description="Polar residues" evidence="1">
    <location>
        <begin position="18"/>
        <end position="44"/>
    </location>
</feature>
<accession>A0A9P6ET78</accession>
<dbReference type="AlphaFoldDB" id="A0A9P6ET78"/>